<evidence type="ECO:0000313" key="2">
    <source>
        <dbReference type="Proteomes" id="UP000886998"/>
    </source>
</evidence>
<accession>A0A8X6Y7W9</accession>
<organism evidence="1 2">
    <name type="scientific">Trichonephila inaurata madagascariensis</name>
    <dbReference type="NCBI Taxonomy" id="2747483"/>
    <lineage>
        <taxon>Eukaryota</taxon>
        <taxon>Metazoa</taxon>
        <taxon>Ecdysozoa</taxon>
        <taxon>Arthropoda</taxon>
        <taxon>Chelicerata</taxon>
        <taxon>Arachnida</taxon>
        <taxon>Araneae</taxon>
        <taxon>Araneomorphae</taxon>
        <taxon>Entelegynae</taxon>
        <taxon>Araneoidea</taxon>
        <taxon>Nephilidae</taxon>
        <taxon>Trichonephila</taxon>
        <taxon>Trichonephila inaurata</taxon>
    </lineage>
</organism>
<proteinExistence type="predicted"/>
<dbReference type="EMBL" id="BMAV01015716">
    <property type="protein sequence ID" value="GFY65837.1"/>
    <property type="molecule type" value="Genomic_DNA"/>
</dbReference>
<dbReference type="Proteomes" id="UP000886998">
    <property type="component" value="Unassembled WGS sequence"/>
</dbReference>
<sequence>MNKYKTLQKLLTYQQSHNNQNCLHNQCHGEVQIMMVGVSLRLGRVHLIQKMRGYAGTSRMSEPIIIREREKDAITLDSLTSSQSISFFLSLIPTFDEAHASINGSLLFLPF</sequence>
<keyword evidence="2" id="KW-1185">Reference proteome</keyword>
<protein>
    <submittedName>
        <fullName evidence="1">Uncharacterized protein</fullName>
    </submittedName>
</protein>
<dbReference type="AlphaFoldDB" id="A0A8X6Y7W9"/>
<reference evidence="1" key="1">
    <citation type="submission" date="2020-08" db="EMBL/GenBank/DDBJ databases">
        <title>Multicomponent nature underlies the extraordinary mechanical properties of spider dragline silk.</title>
        <authorList>
            <person name="Kono N."/>
            <person name="Nakamura H."/>
            <person name="Mori M."/>
            <person name="Yoshida Y."/>
            <person name="Ohtoshi R."/>
            <person name="Malay A.D."/>
            <person name="Moran D.A.P."/>
            <person name="Tomita M."/>
            <person name="Numata K."/>
            <person name="Arakawa K."/>
        </authorList>
    </citation>
    <scope>NUCLEOTIDE SEQUENCE</scope>
</reference>
<name>A0A8X6Y7W9_9ARAC</name>
<comment type="caution">
    <text evidence="1">The sequence shown here is derived from an EMBL/GenBank/DDBJ whole genome shotgun (WGS) entry which is preliminary data.</text>
</comment>
<evidence type="ECO:0000313" key="1">
    <source>
        <dbReference type="EMBL" id="GFY65837.1"/>
    </source>
</evidence>
<gene>
    <name evidence="1" type="ORF">TNIN_438851</name>
</gene>